<comment type="caution">
    <text evidence="12">The sequence shown here is derived from an EMBL/GenBank/DDBJ whole genome shotgun (WGS) entry which is preliminary data.</text>
</comment>
<comment type="similarity">
    <text evidence="2">Belongs to the UQCRH/QCR6 family.</text>
</comment>
<evidence type="ECO:0000256" key="2">
    <source>
        <dbReference type="ARBA" id="ARBA00006498"/>
    </source>
</evidence>
<keyword evidence="9" id="KW-1015">Disulfide bond</keyword>
<keyword evidence="7" id="KW-0496">Mitochondrion</keyword>
<evidence type="ECO:0000313" key="12">
    <source>
        <dbReference type="EMBL" id="KAJ2893874.1"/>
    </source>
</evidence>
<dbReference type="GO" id="GO:0006122">
    <property type="term" value="P:mitochondrial electron transport, ubiquinol to cytochrome c"/>
    <property type="evidence" value="ECO:0007669"/>
    <property type="project" value="InterPro"/>
</dbReference>
<evidence type="ECO:0000259" key="11">
    <source>
        <dbReference type="Pfam" id="PF02320"/>
    </source>
</evidence>
<dbReference type="InterPro" id="IPR003422">
    <property type="entry name" value="Cyt_b-c1_6"/>
</dbReference>
<evidence type="ECO:0000256" key="1">
    <source>
        <dbReference type="ARBA" id="ARBA00004137"/>
    </source>
</evidence>
<proteinExistence type="inferred from homology"/>
<feature type="region of interest" description="Disordered" evidence="10">
    <location>
        <begin position="14"/>
        <end position="64"/>
    </location>
</feature>
<dbReference type="Proteomes" id="UP001201980">
    <property type="component" value="Unassembled WGS sequence"/>
</dbReference>
<dbReference type="InterPro" id="IPR023184">
    <property type="entry name" value="Ubol_cytC_Rdtase_hinge_dom"/>
</dbReference>
<dbReference type="EMBL" id="JAKWBI020000556">
    <property type="protein sequence ID" value="KAJ2893874.1"/>
    <property type="molecule type" value="Genomic_DNA"/>
</dbReference>
<sequence>MGIWESITDLVEAVSPFSEVEADALSAQEPEAEETEEEEDEDDGNEEEEEEEEEELEDPKEKFEAECRDSAKCAPVKNHFEECVERVQAQEAEGEAKEDCVEEFFELAHCATKCAAPKLWSVLK</sequence>
<evidence type="ECO:0000256" key="4">
    <source>
        <dbReference type="ARBA" id="ARBA00022660"/>
    </source>
</evidence>
<dbReference type="PANTHER" id="PTHR15336">
    <property type="entry name" value="UBIQUINOL-CYTOCHROME C REDUCTASE COMPLEX 7.8 KDA PROTEIN"/>
    <property type="match status" value="1"/>
</dbReference>
<keyword evidence="3" id="KW-0813">Transport</keyword>
<comment type="subcellular location">
    <subcellularLocation>
        <location evidence="1">Mitochondrion inner membrane</location>
        <topology evidence="1">Peripheral membrane protein</topology>
        <orientation evidence="1">Intermembrane side</orientation>
    </subcellularLocation>
</comment>
<dbReference type="SUPFAM" id="SSF81531">
    <property type="entry name" value="Non-heme 11 kDa protein of cytochrome bc1 complex (Ubiquinol-cytochrome c reductase)"/>
    <property type="match status" value="1"/>
</dbReference>
<gene>
    <name evidence="12" type="ORF">MKZ38_008141</name>
</gene>
<keyword evidence="4" id="KW-0679">Respiratory chain</keyword>
<reference evidence="12" key="1">
    <citation type="submission" date="2022-07" db="EMBL/GenBank/DDBJ databases">
        <title>Draft genome sequence of Zalerion maritima ATCC 34329, a (micro)plastics degrading marine fungus.</title>
        <authorList>
            <person name="Paco A."/>
            <person name="Goncalves M.F.M."/>
            <person name="Rocha-Santos T.A.P."/>
            <person name="Alves A."/>
        </authorList>
    </citation>
    <scope>NUCLEOTIDE SEQUENCE</scope>
    <source>
        <strain evidence="12">ATCC 34329</strain>
    </source>
</reference>
<accession>A0AAD5RH16</accession>
<evidence type="ECO:0000256" key="10">
    <source>
        <dbReference type="SAM" id="MobiDB-lite"/>
    </source>
</evidence>
<dbReference type="Pfam" id="PF02320">
    <property type="entry name" value="UCR_hinge"/>
    <property type="match status" value="1"/>
</dbReference>
<dbReference type="GO" id="GO:0005743">
    <property type="term" value="C:mitochondrial inner membrane"/>
    <property type="evidence" value="ECO:0007669"/>
    <property type="project" value="UniProtKB-SubCell"/>
</dbReference>
<keyword evidence="6" id="KW-0249">Electron transport</keyword>
<evidence type="ECO:0000256" key="9">
    <source>
        <dbReference type="ARBA" id="ARBA00023157"/>
    </source>
</evidence>
<dbReference type="InterPro" id="IPR036811">
    <property type="entry name" value="Ubol_cytC_Rdtase_hinge_dom_sf"/>
</dbReference>
<evidence type="ECO:0000256" key="6">
    <source>
        <dbReference type="ARBA" id="ARBA00022982"/>
    </source>
</evidence>
<evidence type="ECO:0000256" key="8">
    <source>
        <dbReference type="ARBA" id="ARBA00023136"/>
    </source>
</evidence>
<evidence type="ECO:0000256" key="5">
    <source>
        <dbReference type="ARBA" id="ARBA00022792"/>
    </source>
</evidence>
<name>A0AAD5RH16_9PEZI</name>
<organism evidence="12 13">
    <name type="scientific">Zalerion maritima</name>
    <dbReference type="NCBI Taxonomy" id="339359"/>
    <lineage>
        <taxon>Eukaryota</taxon>
        <taxon>Fungi</taxon>
        <taxon>Dikarya</taxon>
        <taxon>Ascomycota</taxon>
        <taxon>Pezizomycotina</taxon>
        <taxon>Sordariomycetes</taxon>
        <taxon>Lulworthiomycetidae</taxon>
        <taxon>Lulworthiales</taxon>
        <taxon>Lulworthiaceae</taxon>
        <taxon>Zalerion</taxon>
    </lineage>
</organism>
<keyword evidence="5" id="KW-0999">Mitochondrion inner membrane</keyword>
<protein>
    <submittedName>
        <fullName evidence="12">Ubiquinol-cytochrome C reductase hinge protein-domain-containing protein</fullName>
    </submittedName>
</protein>
<evidence type="ECO:0000256" key="7">
    <source>
        <dbReference type="ARBA" id="ARBA00023128"/>
    </source>
</evidence>
<keyword evidence="8" id="KW-0472">Membrane</keyword>
<keyword evidence="13" id="KW-1185">Reference proteome</keyword>
<dbReference type="Gene3D" id="1.10.287.20">
    <property type="entry name" value="Ubiquinol-cytochrome C reductase hinge domain"/>
    <property type="match status" value="1"/>
</dbReference>
<evidence type="ECO:0000313" key="13">
    <source>
        <dbReference type="Proteomes" id="UP001201980"/>
    </source>
</evidence>
<dbReference type="FunFam" id="1.10.287.20:FF:000001">
    <property type="entry name" value="Cytochrome b-c1 complex subunit 6"/>
    <property type="match status" value="1"/>
</dbReference>
<feature type="compositionally biased region" description="Acidic residues" evidence="10">
    <location>
        <begin position="30"/>
        <end position="58"/>
    </location>
</feature>
<dbReference type="AlphaFoldDB" id="A0AAD5RH16"/>
<feature type="domain" description="Ubiquinol-cytochrome C reductase hinge" evidence="11">
    <location>
        <begin position="58"/>
        <end position="124"/>
    </location>
</feature>
<evidence type="ECO:0000256" key="3">
    <source>
        <dbReference type="ARBA" id="ARBA00022448"/>
    </source>
</evidence>
<dbReference type="PANTHER" id="PTHR15336:SF0">
    <property type="entry name" value="CYTOCHROME B-C1 COMPLEX SUBUNIT 6, MITOCHONDRIAL"/>
    <property type="match status" value="1"/>
</dbReference>